<organism evidence="2">
    <name type="scientific">uncultured Caudovirales phage</name>
    <dbReference type="NCBI Taxonomy" id="2100421"/>
    <lineage>
        <taxon>Viruses</taxon>
        <taxon>Duplodnaviria</taxon>
        <taxon>Heunggongvirae</taxon>
        <taxon>Uroviricota</taxon>
        <taxon>Caudoviricetes</taxon>
        <taxon>Peduoviridae</taxon>
        <taxon>Maltschvirus</taxon>
        <taxon>Maltschvirus maltsch</taxon>
    </lineage>
</organism>
<sequence>MTLDQFLRDMGLAPAKPAPQPVVQRPAGKPCEWRGEWYPDGVVPH</sequence>
<dbReference type="EMBL" id="LR796657">
    <property type="protein sequence ID" value="CAB4157608.1"/>
    <property type="molecule type" value="Genomic_DNA"/>
</dbReference>
<feature type="region of interest" description="Disordered" evidence="1">
    <location>
        <begin position="1"/>
        <end position="45"/>
    </location>
</feature>
<evidence type="ECO:0000313" key="2">
    <source>
        <dbReference type="EMBL" id="CAB4157608.1"/>
    </source>
</evidence>
<protein>
    <submittedName>
        <fullName evidence="2">Uncharacterized protein</fullName>
    </submittedName>
</protein>
<gene>
    <name evidence="2" type="ORF">UFOVP681_31</name>
</gene>
<name>A0A6J5NL17_9CAUD</name>
<evidence type="ECO:0000256" key="1">
    <source>
        <dbReference type="SAM" id="MobiDB-lite"/>
    </source>
</evidence>
<accession>A0A6J5NL17</accession>
<reference evidence="2" key="1">
    <citation type="submission" date="2020-04" db="EMBL/GenBank/DDBJ databases">
        <authorList>
            <person name="Chiriac C."/>
            <person name="Salcher M."/>
            <person name="Ghai R."/>
            <person name="Kavagutti S V."/>
        </authorList>
    </citation>
    <scope>NUCLEOTIDE SEQUENCE</scope>
</reference>
<proteinExistence type="predicted"/>